<sequence length="189" mass="21535">MLRDARLTHQQFGAYGAPMTPIPVVTSPLVTDWILAWTTLLGAVGTVSAFFTAFVLMRREARRDLVHRQNERRSQARLVYGFITLDSGVGRITIVNDSDQPIYRVWVIRQRDLRDFYHLMIPGKKHISMDVDRAETEWFGVVASSYAHPVTFEFTDANSVSWRRTREGQLLELTTEGAYAPGEPPAPLR</sequence>
<feature type="transmembrane region" description="Helical" evidence="1">
    <location>
        <begin position="34"/>
        <end position="57"/>
    </location>
</feature>
<reference evidence="2 3" key="1">
    <citation type="submission" date="2018-11" db="EMBL/GenBank/DDBJ databases">
        <title>The Potential of Streptomyces as Biocontrol Agents against the Tomato grey mould, Botrytis cinerea (Gray mold) Frontiers in Microbiology.</title>
        <authorList>
            <person name="Li D."/>
        </authorList>
    </citation>
    <scope>NUCLEOTIDE SEQUENCE [LARGE SCALE GENOMIC DNA]</scope>
    <source>
        <strain evidence="2 3">NEAU-LD23</strain>
    </source>
</reference>
<protein>
    <submittedName>
        <fullName evidence="2">Uncharacterized protein</fullName>
    </submittedName>
</protein>
<keyword evidence="1" id="KW-1133">Transmembrane helix</keyword>
<proteinExistence type="predicted"/>
<dbReference type="Proteomes" id="UP000275401">
    <property type="component" value="Unassembled WGS sequence"/>
</dbReference>
<keyword evidence="1" id="KW-0472">Membrane</keyword>
<evidence type="ECO:0000313" key="2">
    <source>
        <dbReference type="EMBL" id="RNG27764.1"/>
    </source>
</evidence>
<dbReference type="EMBL" id="RIBZ01000171">
    <property type="protein sequence ID" value="RNG27764.1"/>
    <property type="molecule type" value="Genomic_DNA"/>
</dbReference>
<keyword evidence="1" id="KW-0812">Transmembrane</keyword>
<evidence type="ECO:0000313" key="3">
    <source>
        <dbReference type="Proteomes" id="UP000275401"/>
    </source>
</evidence>
<gene>
    <name evidence="2" type="ORF">EEJ42_13035</name>
</gene>
<comment type="caution">
    <text evidence="2">The sequence shown here is derived from an EMBL/GenBank/DDBJ whole genome shotgun (WGS) entry which is preliminary data.</text>
</comment>
<organism evidence="2 3">
    <name type="scientific">Streptomyces botrytidirepellens</name>
    <dbReference type="NCBI Taxonomy" id="2486417"/>
    <lineage>
        <taxon>Bacteria</taxon>
        <taxon>Bacillati</taxon>
        <taxon>Actinomycetota</taxon>
        <taxon>Actinomycetes</taxon>
        <taxon>Kitasatosporales</taxon>
        <taxon>Streptomycetaceae</taxon>
        <taxon>Streptomyces</taxon>
    </lineage>
</organism>
<accession>A0A3M8WD53</accession>
<keyword evidence="3" id="KW-1185">Reference proteome</keyword>
<dbReference type="AlphaFoldDB" id="A0A3M8WD53"/>
<evidence type="ECO:0000256" key="1">
    <source>
        <dbReference type="SAM" id="Phobius"/>
    </source>
</evidence>
<name>A0A3M8WD53_9ACTN</name>